<dbReference type="Proteomes" id="UP001488838">
    <property type="component" value="Unassembled WGS sequence"/>
</dbReference>
<accession>A0AAW0HR26</accession>
<organism evidence="5 6">
    <name type="scientific">Myodes glareolus</name>
    <name type="common">Bank vole</name>
    <name type="synonym">Clethrionomys glareolus</name>
    <dbReference type="NCBI Taxonomy" id="447135"/>
    <lineage>
        <taxon>Eukaryota</taxon>
        <taxon>Metazoa</taxon>
        <taxon>Chordata</taxon>
        <taxon>Craniata</taxon>
        <taxon>Vertebrata</taxon>
        <taxon>Euteleostomi</taxon>
        <taxon>Mammalia</taxon>
        <taxon>Eutheria</taxon>
        <taxon>Euarchontoglires</taxon>
        <taxon>Glires</taxon>
        <taxon>Rodentia</taxon>
        <taxon>Myomorpha</taxon>
        <taxon>Muroidea</taxon>
        <taxon>Cricetidae</taxon>
        <taxon>Arvicolinae</taxon>
        <taxon>Myodes</taxon>
    </lineage>
</organism>
<comment type="similarity">
    <text evidence="1">Belongs to the heat shock protein 70 family.</text>
</comment>
<dbReference type="SUPFAM" id="SSF53067">
    <property type="entry name" value="Actin-like ATPase domain"/>
    <property type="match status" value="1"/>
</dbReference>
<dbReference type="GO" id="GO:0005524">
    <property type="term" value="F:ATP binding"/>
    <property type="evidence" value="ECO:0007669"/>
    <property type="project" value="UniProtKB-KW"/>
</dbReference>
<keyword evidence="3" id="KW-0067">ATP-binding</keyword>
<evidence type="ECO:0000256" key="1">
    <source>
        <dbReference type="ARBA" id="ARBA00007381"/>
    </source>
</evidence>
<dbReference type="GO" id="GO:0140662">
    <property type="term" value="F:ATP-dependent protein folding chaperone"/>
    <property type="evidence" value="ECO:0007669"/>
    <property type="project" value="InterPro"/>
</dbReference>
<evidence type="ECO:0008006" key="7">
    <source>
        <dbReference type="Google" id="ProtNLM"/>
    </source>
</evidence>
<evidence type="ECO:0000256" key="4">
    <source>
        <dbReference type="ARBA" id="ARBA00023016"/>
    </source>
</evidence>
<name>A0AAW0HR26_MYOGA</name>
<keyword evidence="6" id="KW-1185">Reference proteome</keyword>
<protein>
    <recommendedName>
        <fullName evidence="7">Heat shock protein 70</fullName>
    </recommendedName>
</protein>
<keyword evidence="2" id="KW-0547">Nucleotide-binding</keyword>
<evidence type="ECO:0000313" key="5">
    <source>
        <dbReference type="EMBL" id="KAK7804600.1"/>
    </source>
</evidence>
<dbReference type="Gene3D" id="3.30.420.40">
    <property type="match status" value="1"/>
</dbReference>
<proteinExistence type="inferred from homology"/>
<keyword evidence="4" id="KW-0346">Stress response</keyword>
<dbReference type="InterPro" id="IPR043129">
    <property type="entry name" value="ATPase_NBD"/>
</dbReference>
<dbReference type="FunFam" id="3.30.420.40:FF:000028">
    <property type="entry name" value="heat shock 70 kDa protein-like"/>
    <property type="match status" value="1"/>
</dbReference>
<dbReference type="InterPro" id="IPR013126">
    <property type="entry name" value="Hsp_70_fam"/>
</dbReference>
<evidence type="ECO:0000313" key="6">
    <source>
        <dbReference type="Proteomes" id="UP001488838"/>
    </source>
</evidence>
<dbReference type="EMBL" id="JBBHLL010000371">
    <property type="protein sequence ID" value="KAK7804600.1"/>
    <property type="molecule type" value="Genomic_DNA"/>
</dbReference>
<evidence type="ECO:0000256" key="3">
    <source>
        <dbReference type="ARBA" id="ARBA00022840"/>
    </source>
</evidence>
<gene>
    <name evidence="5" type="ORF">U0070_000814</name>
</gene>
<sequence>MEGRQEKVLETAQGARTAPSVIAFTAAGDKLVGMAAKRQVVINPNNTFYATKHLIGRRYDDPNVQKDAKNIPFKIVHASNGDS</sequence>
<dbReference type="Pfam" id="PF00012">
    <property type="entry name" value="HSP70"/>
    <property type="match status" value="1"/>
</dbReference>
<dbReference type="PRINTS" id="PR00301">
    <property type="entry name" value="HEATSHOCK70"/>
</dbReference>
<reference evidence="5 6" key="1">
    <citation type="journal article" date="2023" name="bioRxiv">
        <title>Conserved and derived expression patterns and positive selection on dental genes reveal complex evolutionary context of ever-growing rodent molars.</title>
        <authorList>
            <person name="Calamari Z.T."/>
            <person name="Song A."/>
            <person name="Cohen E."/>
            <person name="Akter M."/>
            <person name="Roy R.D."/>
            <person name="Hallikas O."/>
            <person name="Christensen M.M."/>
            <person name="Li P."/>
            <person name="Marangoni P."/>
            <person name="Jernvall J."/>
            <person name="Klein O.D."/>
        </authorList>
    </citation>
    <scope>NUCLEOTIDE SEQUENCE [LARGE SCALE GENOMIC DNA]</scope>
    <source>
        <strain evidence="5">V071</strain>
    </source>
</reference>
<evidence type="ECO:0000256" key="2">
    <source>
        <dbReference type="ARBA" id="ARBA00022741"/>
    </source>
</evidence>
<dbReference type="PANTHER" id="PTHR19375">
    <property type="entry name" value="HEAT SHOCK PROTEIN 70KDA"/>
    <property type="match status" value="1"/>
</dbReference>
<comment type="caution">
    <text evidence="5">The sequence shown here is derived from an EMBL/GenBank/DDBJ whole genome shotgun (WGS) entry which is preliminary data.</text>
</comment>
<dbReference type="AlphaFoldDB" id="A0AAW0HR26"/>